<dbReference type="KEGG" id="sqz:FQU76_00025"/>
<evidence type="ECO:0000313" key="4">
    <source>
        <dbReference type="Proteomes" id="UP000320580"/>
    </source>
</evidence>
<keyword evidence="4" id="KW-1185">Reference proteome</keyword>
<keyword evidence="1" id="KW-0732">Signal</keyword>
<accession>A0A5B8J1W8</accession>
<proteinExistence type="predicted"/>
<organism evidence="2 4">
    <name type="scientific">Streptomyces qinzhouensis</name>
    <dbReference type="NCBI Taxonomy" id="2599401"/>
    <lineage>
        <taxon>Bacteria</taxon>
        <taxon>Bacillati</taxon>
        <taxon>Actinomycetota</taxon>
        <taxon>Actinomycetes</taxon>
        <taxon>Kitasatosporales</taxon>
        <taxon>Streptomycetaceae</taxon>
        <taxon>Streptomyces</taxon>
    </lineage>
</organism>
<evidence type="ECO:0000313" key="2">
    <source>
        <dbReference type="EMBL" id="QDY75146.1"/>
    </source>
</evidence>
<dbReference type="AlphaFoldDB" id="A0A5B8J1W8"/>
<dbReference type="OrthoDB" id="4329541at2"/>
<sequence>MRRIKVAALTAAALLTAGAGVAVARNADSGAPVQGDRAVSKAAAPFQRTFGDLVTVAAGQIGNATVSCPAGTVSTGGGGVNVGLVAGADTGRSFIIASFGGTTGWQVTVRNTNTVQEGIRAFVVCTTP</sequence>
<dbReference type="RefSeq" id="WP_146478458.1">
    <property type="nucleotide sequence ID" value="NZ_CP042266.1"/>
</dbReference>
<protein>
    <submittedName>
        <fullName evidence="2">Uncharacterized protein</fullName>
    </submittedName>
</protein>
<gene>
    <name evidence="2" type="ORF">FQU76_00025</name>
    <name evidence="3" type="ORF">FQU76_33715</name>
</gene>
<feature type="chain" id="PRO_5036366815" evidence="1">
    <location>
        <begin position="25"/>
        <end position="128"/>
    </location>
</feature>
<dbReference type="EMBL" id="CP042266">
    <property type="protein sequence ID" value="QDY75146.1"/>
    <property type="molecule type" value="Genomic_DNA"/>
</dbReference>
<dbReference type="EMBL" id="CP042266">
    <property type="protein sequence ID" value="QDY80652.1"/>
    <property type="molecule type" value="Genomic_DNA"/>
</dbReference>
<name>A0A5B8J1W8_9ACTN</name>
<dbReference type="Proteomes" id="UP000320580">
    <property type="component" value="Chromosome"/>
</dbReference>
<evidence type="ECO:0000313" key="3">
    <source>
        <dbReference type="EMBL" id="QDY80652.1"/>
    </source>
</evidence>
<reference evidence="2 4" key="1">
    <citation type="submission" date="2019-07" db="EMBL/GenBank/DDBJ databases">
        <authorList>
            <person name="Zhu P."/>
        </authorList>
    </citation>
    <scope>NUCLEOTIDE SEQUENCE [LARGE SCALE GENOMIC DNA]</scope>
    <source>
        <strain evidence="2 4">SSL-25</strain>
    </source>
</reference>
<evidence type="ECO:0000256" key="1">
    <source>
        <dbReference type="SAM" id="SignalP"/>
    </source>
</evidence>
<dbReference type="KEGG" id="sqz:FQU76_33715"/>
<feature type="signal peptide" evidence="1">
    <location>
        <begin position="1"/>
        <end position="24"/>
    </location>
</feature>